<dbReference type="PANTHER" id="PTHR33711:SF7">
    <property type="entry name" value="INTRADIOL RING-CLEAVAGE DIOXYGENASES DOMAIN-CONTAINING PROTEIN-RELATED"/>
    <property type="match status" value="1"/>
</dbReference>
<dbReference type="SUPFAM" id="SSF49482">
    <property type="entry name" value="Aromatic compound dioxygenase"/>
    <property type="match status" value="1"/>
</dbReference>
<protein>
    <submittedName>
        <fullName evidence="9 10">Dioxygenase</fullName>
    </submittedName>
</protein>
<dbReference type="Gene3D" id="2.60.130.10">
    <property type="entry name" value="Aromatic compound dioxygenase"/>
    <property type="match status" value="1"/>
</dbReference>
<name>A0A0C2DK12_9STAP</name>
<keyword evidence="4 9" id="KW-0223">Dioxygenase</keyword>
<dbReference type="Proteomes" id="UP000527860">
    <property type="component" value="Unassembled WGS sequence"/>
</dbReference>
<organism evidence="9 11">
    <name type="scientific">Salinicoccus roseus</name>
    <dbReference type="NCBI Taxonomy" id="45670"/>
    <lineage>
        <taxon>Bacteria</taxon>
        <taxon>Bacillati</taxon>
        <taxon>Bacillota</taxon>
        <taxon>Bacilli</taxon>
        <taxon>Bacillales</taxon>
        <taxon>Staphylococcaceae</taxon>
        <taxon>Salinicoccus</taxon>
    </lineage>
</organism>
<dbReference type="EMBL" id="JXII01000007">
    <property type="protein sequence ID" value="KIH70318.1"/>
    <property type="molecule type" value="Genomic_DNA"/>
</dbReference>
<dbReference type="Pfam" id="PF00775">
    <property type="entry name" value="Dioxygenase_C"/>
    <property type="match status" value="1"/>
</dbReference>
<dbReference type="RefSeq" id="WP_040106224.1">
    <property type="nucleotide sequence ID" value="NZ_JABEVU030000001.1"/>
</dbReference>
<evidence type="ECO:0000313" key="11">
    <source>
        <dbReference type="Proteomes" id="UP000031546"/>
    </source>
</evidence>
<evidence type="ECO:0000259" key="7">
    <source>
        <dbReference type="Pfam" id="PF00775"/>
    </source>
</evidence>
<reference evidence="10 12" key="4">
    <citation type="submission" date="2022-12" db="EMBL/GenBank/DDBJ databases">
        <title>Genome analysis and biological profiling of marine Salinicoccus roseus MOSEL-ME25.</title>
        <authorList>
            <person name="Mirza F.T."/>
            <person name="Xie Y."/>
            <person name="Shinwari Z.K."/>
        </authorList>
    </citation>
    <scope>NUCLEOTIDE SEQUENCE [LARGE SCALE GENOMIC DNA]</scope>
    <source>
        <strain evidence="10 12">MOSEL-ME25</strain>
    </source>
</reference>
<reference evidence="10" key="3">
    <citation type="submission" date="2020-04" db="EMBL/GenBank/DDBJ databases">
        <authorList>
            <person name="Tanveer F."/>
            <person name="Xie Y."/>
            <person name="Shinwari Z.K."/>
        </authorList>
    </citation>
    <scope>NUCLEOTIDE SEQUENCE</scope>
    <source>
        <strain evidence="10">MOSEL-ME25</strain>
    </source>
</reference>
<dbReference type="GO" id="GO:0018576">
    <property type="term" value="F:catechol 1,2-dioxygenase activity"/>
    <property type="evidence" value="ECO:0007669"/>
    <property type="project" value="InterPro"/>
</dbReference>
<dbReference type="GeneID" id="77845610"/>
<keyword evidence="6" id="KW-0408">Iron</keyword>
<evidence type="ECO:0000313" key="12">
    <source>
        <dbReference type="Proteomes" id="UP000527860"/>
    </source>
</evidence>
<evidence type="ECO:0000259" key="8">
    <source>
        <dbReference type="Pfam" id="PF04444"/>
    </source>
</evidence>
<comment type="cofactor">
    <cofactor evidence="1">
        <name>Fe(3+)</name>
        <dbReference type="ChEBI" id="CHEBI:29034"/>
    </cofactor>
</comment>
<proteinExistence type="inferred from homology"/>
<evidence type="ECO:0000256" key="6">
    <source>
        <dbReference type="ARBA" id="ARBA00023004"/>
    </source>
</evidence>
<evidence type="ECO:0000256" key="2">
    <source>
        <dbReference type="ARBA" id="ARBA00007825"/>
    </source>
</evidence>
<comment type="similarity">
    <text evidence="2">Belongs to the intradiol ring-cleavage dioxygenase family.</text>
</comment>
<evidence type="ECO:0000256" key="1">
    <source>
        <dbReference type="ARBA" id="ARBA00001965"/>
    </source>
</evidence>
<reference evidence="9 11" key="1">
    <citation type="submission" date="2015-01" db="EMBL/GenBank/DDBJ databases">
        <title>Genome sequences of high lactate-tolerant strain Salinicoccus roseus W12 with industrial interest.</title>
        <authorList>
            <person name="Wang H."/>
            <person name="Yu B."/>
        </authorList>
    </citation>
    <scope>NUCLEOTIDE SEQUENCE [LARGE SCALE GENOMIC DNA]</scope>
    <source>
        <strain evidence="9 11">W12</strain>
    </source>
</reference>
<dbReference type="InterPro" id="IPR007535">
    <property type="entry name" value="Catechol_dOase_N"/>
</dbReference>
<dbReference type="OrthoDB" id="9800887at2"/>
<accession>A0A0C2DK12</accession>
<feature type="domain" description="Catechol dioxygenase N-terminal" evidence="8">
    <location>
        <begin position="14"/>
        <end position="73"/>
    </location>
</feature>
<dbReference type="AlphaFoldDB" id="A0A0C2DK12"/>
<evidence type="ECO:0000313" key="10">
    <source>
        <dbReference type="EMBL" id="MDB0580858.1"/>
    </source>
</evidence>
<feature type="domain" description="Intradiol ring-cleavage dioxygenases" evidence="7">
    <location>
        <begin position="87"/>
        <end position="262"/>
    </location>
</feature>
<comment type="caution">
    <text evidence="9">The sequence shown here is derived from an EMBL/GenBank/DDBJ whole genome shotgun (WGS) entry which is preliminary data.</text>
</comment>
<evidence type="ECO:0000256" key="4">
    <source>
        <dbReference type="ARBA" id="ARBA00022964"/>
    </source>
</evidence>
<keyword evidence="5" id="KW-0560">Oxidoreductase</keyword>
<dbReference type="PANTHER" id="PTHR33711">
    <property type="entry name" value="DIOXYGENASE, PUTATIVE (AFU_ORTHOLOGUE AFUA_2G02910)-RELATED"/>
    <property type="match status" value="1"/>
</dbReference>
<dbReference type="EMBL" id="JABEVU030000001">
    <property type="protein sequence ID" value="MDB0580858.1"/>
    <property type="molecule type" value="Genomic_DNA"/>
</dbReference>
<evidence type="ECO:0000313" key="9">
    <source>
        <dbReference type="EMBL" id="KIH70318.1"/>
    </source>
</evidence>
<evidence type="ECO:0000256" key="3">
    <source>
        <dbReference type="ARBA" id="ARBA00022723"/>
    </source>
</evidence>
<sequence length="266" mass="30487">MTQNTNTQLPTSKNERVEEVFELFIKHMKEFFDEAKLNHEEYTNFVDWADRLGKSGELPLYADVFLETHVLQAMYTELPGTQPSLLGPYYVDESPYVEADEEGIIDLPKRENEPGDVLYFSGTVKNVDGEVLANADVDYWQNDNSAKYSNFDSDAPDFNLRGRFKTDENGKFTVKTIQAVPYAIPDQGPTGEFLGYMDQHPMRPAHLHIMFKAPGHETLITQVFFEGDEWMETDVAEGVRDELITTLEEKDGYKEASLDFVLRKDQ</sequence>
<dbReference type="STRING" id="45670.SN16_08585"/>
<dbReference type="Pfam" id="PF04444">
    <property type="entry name" value="Dioxygenase_N"/>
    <property type="match status" value="1"/>
</dbReference>
<keyword evidence="3" id="KW-0479">Metal-binding</keyword>
<evidence type="ECO:0000256" key="5">
    <source>
        <dbReference type="ARBA" id="ARBA00023002"/>
    </source>
</evidence>
<keyword evidence="12" id="KW-1185">Reference proteome</keyword>
<dbReference type="InterPro" id="IPR050770">
    <property type="entry name" value="Intradiol_RC_Dioxygenase"/>
</dbReference>
<dbReference type="InterPro" id="IPR015889">
    <property type="entry name" value="Intradiol_dOase_core"/>
</dbReference>
<dbReference type="GO" id="GO:0009712">
    <property type="term" value="P:catechol-containing compound metabolic process"/>
    <property type="evidence" value="ECO:0007669"/>
    <property type="project" value="InterPro"/>
</dbReference>
<reference evidence="12" key="2">
    <citation type="submission" date="2020-04" db="EMBL/GenBank/DDBJ databases">
        <title>Genome analysis and biological profiling of marine Cellulosimicrobium funkei MOSEL-ME6.</title>
        <authorList>
            <person name="Tanveer F."/>
            <person name="Xie Y."/>
            <person name="Shinwari Z.K."/>
        </authorList>
    </citation>
    <scope>NUCLEOTIDE SEQUENCE [LARGE SCALE GENOMIC DNA]</scope>
    <source>
        <strain evidence="12">MOSEL-ME25</strain>
    </source>
</reference>
<dbReference type="GO" id="GO:0008199">
    <property type="term" value="F:ferric iron binding"/>
    <property type="evidence" value="ECO:0007669"/>
    <property type="project" value="InterPro"/>
</dbReference>
<dbReference type="Proteomes" id="UP000031546">
    <property type="component" value="Unassembled WGS sequence"/>
</dbReference>
<gene>
    <name evidence="10" type="ORF">F7P68_0009960</name>
    <name evidence="9" type="ORF">SN16_08585</name>
</gene>
<dbReference type="InterPro" id="IPR000627">
    <property type="entry name" value="Intradiol_dOase_C"/>
</dbReference>